<dbReference type="RefSeq" id="WP_394844442.1">
    <property type="nucleotide sequence ID" value="NZ_CP089982.1"/>
</dbReference>
<keyword evidence="2" id="KW-1185">Reference proteome</keyword>
<evidence type="ECO:0000313" key="1">
    <source>
        <dbReference type="EMBL" id="WXA93842.1"/>
    </source>
</evidence>
<dbReference type="SUPFAM" id="SSF48452">
    <property type="entry name" value="TPR-like"/>
    <property type="match status" value="1"/>
</dbReference>
<accession>A0ABZ2K561</accession>
<dbReference type="Proteomes" id="UP001379533">
    <property type="component" value="Chromosome"/>
</dbReference>
<evidence type="ECO:0008006" key="3">
    <source>
        <dbReference type="Google" id="ProtNLM"/>
    </source>
</evidence>
<evidence type="ECO:0000313" key="2">
    <source>
        <dbReference type="Proteomes" id="UP001379533"/>
    </source>
</evidence>
<organism evidence="1 2">
    <name type="scientific">Pendulispora brunnea</name>
    <dbReference type="NCBI Taxonomy" id="2905690"/>
    <lineage>
        <taxon>Bacteria</taxon>
        <taxon>Pseudomonadati</taxon>
        <taxon>Myxococcota</taxon>
        <taxon>Myxococcia</taxon>
        <taxon>Myxococcales</taxon>
        <taxon>Sorangiineae</taxon>
        <taxon>Pendulisporaceae</taxon>
        <taxon>Pendulispora</taxon>
    </lineage>
</organism>
<dbReference type="Gene3D" id="1.25.40.10">
    <property type="entry name" value="Tetratricopeptide repeat domain"/>
    <property type="match status" value="1"/>
</dbReference>
<dbReference type="InterPro" id="IPR011990">
    <property type="entry name" value="TPR-like_helical_dom_sf"/>
</dbReference>
<reference evidence="1 2" key="1">
    <citation type="submission" date="2021-12" db="EMBL/GenBank/DDBJ databases">
        <title>Discovery of the Pendulisporaceae a myxobacterial family with distinct sporulation behavior and unique specialized metabolism.</title>
        <authorList>
            <person name="Garcia R."/>
            <person name="Popoff A."/>
            <person name="Bader C.D."/>
            <person name="Loehr J."/>
            <person name="Walesch S."/>
            <person name="Walt C."/>
            <person name="Boldt J."/>
            <person name="Bunk B."/>
            <person name="Haeckl F.J.F.P.J."/>
            <person name="Gunesch A.P."/>
            <person name="Birkelbach J."/>
            <person name="Nuebel U."/>
            <person name="Pietschmann T."/>
            <person name="Bach T."/>
            <person name="Mueller R."/>
        </authorList>
    </citation>
    <scope>NUCLEOTIDE SEQUENCE [LARGE SCALE GENOMIC DNA]</scope>
    <source>
        <strain evidence="1 2">MSr12523</strain>
    </source>
</reference>
<proteinExistence type="predicted"/>
<protein>
    <recommendedName>
        <fullName evidence="3">ER membrane protein complex subunit 2</fullName>
    </recommendedName>
</protein>
<gene>
    <name evidence="1" type="ORF">LZC95_46235</name>
</gene>
<name>A0ABZ2K561_9BACT</name>
<sequence>MASKESLLELAERYLDENRFALARDAYRNALAQGESSRYSFANLSVAEESEIRVFLLELLSQRPEWGEARLALALAYERMRRPGPAIAQYNLILEKGLLRDTTRVRLGRYRAAVDALDVTLARDDFVSLWELGNSVETLLRLRAIIVKRLSEIGRVQGIDILHAIRDALPGEAALLAFLDAKEKELRSMESL</sequence>
<dbReference type="EMBL" id="CP089982">
    <property type="protein sequence ID" value="WXA93842.1"/>
    <property type="molecule type" value="Genomic_DNA"/>
</dbReference>